<dbReference type="FunCoup" id="A0A4S2N1N5">
    <property type="interactions" value="908"/>
</dbReference>
<accession>A0A4S2N1N5</accession>
<evidence type="ECO:0000256" key="7">
    <source>
        <dbReference type="ARBA" id="ARBA00022927"/>
    </source>
</evidence>
<keyword evidence="15" id="KW-1185">Reference proteome</keyword>
<dbReference type="Gene3D" id="1.10.287.810">
    <property type="entry name" value="Mitochondrial import inner membrane translocase subunit tim13 like domains"/>
    <property type="match status" value="1"/>
</dbReference>
<dbReference type="Proteomes" id="UP000298138">
    <property type="component" value="Unassembled WGS sequence"/>
</dbReference>
<dbReference type="STRING" id="341454.A0A4S2N1N5"/>
<evidence type="ECO:0000256" key="10">
    <source>
        <dbReference type="ARBA" id="ARBA00023157"/>
    </source>
</evidence>
<dbReference type="EMBL" id="ML220114">
    <property type="protein sequence ID" value="TGZ83052.1"/>
    <property type="molecule type" value="Genomic_DNA"/>
</dbReference>
<dbReference type="PANTHER" id="PTHR13172">
    <property type="entry name" value="MITOCHONDRIAL IMPORT INNER MEMBRANE TRANSLOCASE SUBUNIT TIM9B"/>
    <property type="match status" value="1"/>
</dbReference>
<evidence type="ECO:0000256" key="6">
    <source>
        <dbReference type="ARBA" id="ARBA00022833"/>
    </source>
</evidence>
<evidence type="ECO:0000256" key="4">
    <source>
        <dbReference type="ARBA" id="ARBA00022723"/>
    </source>
</evidence>
<feature type="domain" description="Tim10-like" evidence="13">
    <location>
        <begin position="1"/>
        <end position="56"/>
    </location>
</feature>
<dbReference type="InterPro" id="IPR050673">
    <property type="entry name" value="Mito_inner_translocase_sub"/>
</dbReference>
<dbReference type="GO" id="GO:0046872">
    <property type="term" value="F:metal ion binding"/>
    <property type="evidence" value="ECO:0007669"/>
    <property type="project" value="UniProtKB-KW"/>
</dbReference>
<reference evidence="14 15" key="1">
    <citation type="submission" date="2019-04" db="EMBL/GenBank/DDBJ databases">
        <title>Comparative genomics and transcriptomics to analyze fruiting body development in filamentous ascomycetes.</title>
        <authorList>
            <consortium name="DOE Joint Genome Institute"/>
            <person name="Lutkenhaus R."/>
            <person name="Traeger S."/>
            <person name="Breuer J."/>
            <person name="Kuo A."/>
            <person name="Lipzen A."/>
            <person name="Pangilinan J."/>
            <person name="Dilworth D."/>
            <person name="Sandor L."/>
            <person name="Poggeler S."/>
            <person name="Barry K."/>
            <person name="Grigoriev I.V."/>
            <person name="Nowrousian M."/>
        </authorList>
    </citation>
    <scope>NUCLEOTIDE SEQUENCE [LARGE SCALE GENOMIC DNA]</scope>
    <source>
        <strain evidence="14 15">CBS 389.68</strain>
    </source>
</reference>
<evidence type="ECO:0000256" key="5">
    <source>
        <dbReference type="ARBA" id="ARBA00022792"/>
    </source>
</evidence>
<comment type="function">
    <text evidence="12">Mitochondrial intermembrane chaperone that participates in the import and insertion of some multi-pass transmembrane proteins into the mitochondrial inner membrane. Also required for the transfer of beta-barrel precursors from the TOM complex to the sorting and assembly machinery (SAM complex) of the outer membrane. Acts as a chaperone-like protein that protects the hydrophobic precursors from aggregation and guide them through the mitochondrial intermembrane space.</text>
</comment>
<evidence type="ECO:0000256" key="3">
    <source>
        <dbReference type="ARBA" id="ARBA00022448"/>
    </source>
</evidence>
<keyword evidence="10 12" id="KW-1015">Disulfide bond</keyword>
<evidence type="ECO:0000313" key="15">
    <source>
        <dbReference type="Proteomes" id="UP000298138"/>
    </source>
</evidence>
<dbReference type="AlphaFoldDB" id="A0A4S2N1N5"/>
<dbReference type="InterPro" id="IPR004217">
    <property type="entry name" value="Tim10-like"/>
</dbReference>
<keyword evidence="3 12" id="KW-0813">Transport</keyword>
<comment type="similarity">
    <text evidence="2 12">Belongs to the small Tim family.</text>
</comment>
<dbReference type="InParanoid" id="A0A4S2N1N5"/>
<keyword evidence="5 12" id="KW-0472">Membrane</keyword>
<protein>
    <recommendedName>
        <fullName evidence="12">Mitochondrial import inner membrane translocase subunit</fullName>
    </recommendedName>
</protein>
<gene>
    <name evidence="14" type="ORF">EX30DRAFT_329020</name>
</gene>
<evidence type="ECO:0000313" key="14">
    <source>
        <dbReference type="EMBL" id="TGZ83052.1"/>
    </source>
</evidence>
<evidence type="ECO:0000256" key="9">
    <source>
        <dbReference type="ARBA" id="ARBA00023128"/>
    </source>
</evidence>
<evidence type="ECO:0000256" key="12">
    <source>
        <dbReference type="RuleBase" id="RU367043"/>
    </source>
</evidence>
<sequence>MKDFMTMYSNLVQNCFNDCINDFTSKAVSAKENSCVTNCATKFMKASERLGMRFQEANAAMMQGGGAPGK</sequence>
<keyword evidence="4" id="KW-0479">Metal-binding</keyword>
<comment type="subunit">
    <text evidence="12">Heterohexamer.</text>
</comment>
<keyword evidence="5 12" id="KW-0999">Mitochondrion inner membrane</keyword>
<evidence type="ECO:0000259" key="13">
    <source>
        <dbReference type="Pfam" id="PF02953"/>
    </source>
</evidence>
<dbReference type="GO" id="GO:0005743">
    <property type="term" value="C:mitochondrial inner membrane"/>
    <property type="evidence" value="ECO:0007669"/>
    <property type="project" value="UniProtKB-SubCell"/>
</dbReference>
<evidence type="ECO:0000256" key="8">
    <source>
        <dbReference type="ARBA" id="ARBA00023010"/>
    </source>
</evidence>
<name>A0A4S2N1N5_9PEZI</name>
<dbReference type="SUPFAM" id="SSF144122">
    <property type="entry name" value="Tim10-like"/>
    <property type="match status" value="1"/>
</dbReference>
<keyword evidence="11 12" id="KW-0143">Chaperone</keyword>
<organism evidence="14 15">
    <name type="scientific">Ascodesmis nigricans</name>
    <dbReference type="NCBI Taxonomy" id="341454"/>
    <lineage>
        <taxon>Eukaryota</taxon>
        <taxon>Fungi</taxon>
        <taxon>Dikarya</taxon>
        <taxon>Ascomycota</taxon>
        <taxon>Pezizomycotina</taxon>
        <taxon>Pezizomycetes</taxon>
        <taxon>Pezizales</taxon>
        <taxon>Ascodesmidaceae</taxon>
        <taxon>Ascodesmis</taxon>
    </lineage>
</organism>
<dbReference type="OrthoDB" id="1551503at2759"/>
<keyword evidence="8 12" id="KW-0811">Translocation</keyword>
<dbReference type="Pfam" id="PF02953">
    <property type="entry name" value="zf-Tim10_DDP"/>
    <property type="match status" value="1"/>
</dbReference>
<evidence type="ECO:0000256" key="11">
    <source>
        <dbReference type="ARBA" id="ARBA00023186"/>
    </source>
</evidence>
<proteinExistence type="inferred from homology"/>
<evidence type="ECO:0000256" key="2">
    <source>
        <dbReference type="ARBA" id="ARBA00006720"/>
    </source>
</evidence>
<dbReference type="InterPro" id="IPR035427">
    <property type="entry name" value="Tim10-like_dom_sf"/>
</dbReference>
<evidence type="ECO:0000256" key="1">
    <source>
        <dbReference type="ARBA" id="ARBA00004137"/>
    </source>
</evidence>
<keyword evidence="6" id="KW-0862">Zinc</keyword>
<keyword evidence="9 12" id="KW-0496">Mitochondrion</keyword>
<comment type="domain">
    <text evidence="12">The twin CX3C motif contains 4 conserved Cys residues that form 2 disulfide bonds in the mitochondrial intermembrane space.</text>
</comment>
<dbReference type="GO" id="GO:0015031">
    <property type="term" value="P:protein transport"/>
    <property type="evidence" value="ECO:0007669"/>
    <property type="project" value="UniProtKB-KW"/>
</dbReference>
<keyword evidence="7 12" id="KW-0653">Protein transport</keyword>
<comment type="subcellular location">
    <subcellularLocation>
        <location evidence="1 12">Mitochondrion inner membrane</location>
        <topology evidence="1 12">Peripheral membrane protein</topology>
        <orientation evidence="1 12">Intermembrane side</orientation>
    </subcellularLocation>
</comment>